<dbReference type="GO" id="GO:0006457">
    <property type="term" value="P:protein folding"/>
    <property type="evidence" value="ECO:0007669"/>
    <property type="project" value="TreeGrafter"/>
</dbReference>
<dbReference type="PANTHER" id="PTHR13009:SF22">
    <property type="entry name" value="LD43819P"/>
    <property type="match status" value="1"/>
</dbReference>
<dbReference type="CDD" id="cd08892">
    <property type="entry name" value="SRPBCC_Aha1"/>
    <property type="match status" value="1"/>
</dbReference>
<organism evidence="3 4">
    <name type="scientific">Meganyctiphanes norvegica</name>
    <name type="common">Northern krill</name>
    <name type="synonym">Thysanopoda norvegica</name>
    <dbReference type="NCBI Taxonomy" id="48144"/>
    <lineage>
        <taxon>Eukaryota</taxon>
        <taxon>Metazoa</taxon>
        <taxon>Ecdysozoa</taxon>
        <taxon>Arthropoda</taxon>
        <taxon>Crustacea</taxon>
        <taxon>Multicrustacea</taxon>
        <taxon>Malacostraca</taxon>
        <taxon>Eumalacostraca</taxon>
        <taxon>Eucarida</taxon>
        <taxon>Euphausiacea</taxon>
        <taxon>Euphausiidae</taxon>
        <taxon>Meganyctiphanes</taxon>
    </lineage>
</organism>
<dbReference type="SUPFAM" id="SSF55961">
    <property type="entry name" value="Bet v1-like"/>
    <property type="match status" value="1"/>
</dbReference>
<comment type="similarity">
    <text evidence="1">Belongs to the AHA1 family.</text>
</comment>
<dbReference type="Pfam" id="PF09229">
    <property type="entry name" value="Aha1_N"/>
    <property type="match status" value="1"/>
</dbReference>
<name>A0AAV2R2M7_MEGNR</name>
<dbReference type="Proteomes" id="UP001497623">
    <property type="component" value="Unassembled WGS sequence"/>
</dbReference>
<evidence type="ECO:0000259" key="2">
    <source>
        <dbReference type="SMART" id="SM01000"/>
    </source>
</evidence>
<evidence type="ECO:0000313" key="4">
    <source>
        <dbReference type="Proteomes" id="UP001497623"/>
    </source>
</evidence>
<reference evidence="3 4" key="1">
    <citation type="submission" date="2024-05" db="EMBL/GenBank/DDBJ databases">
        <authorList>
            <person name="Wallberg A."/>
        </authorList>
    </citation>
    <scope>NUCLEOTIDE SEQUENCE [LARGE SCALE GENOMIC DNA]</scope>
</reference>
<proteinExistence type="inferred from homology"/>
<dbReference type="GO" id="GO:0001671">
    <property type="term" value="F:ATPase activator activity"/>
    <property type="evidence" value="ECO:0007669"/>
    <property type="project" value="InterPro"/>
</dbReference>
<dbReference type="InterPro" id="IPR013538">
    <property type="entry name" value="ASHA1/2-like_C"/>
</dbReference>
<dbReference type="InterPro" id="IPR023393">
    <property type="entry name" value="START-like_dom_sf"/>
</dbReference>
<dbReference type="GO" id="GO:0051087">
    <property type="term" value="F:protein-folding chaperone binding"/>
    <property type="evidence" value="ECO:0007669"/>
    <property type="project" value="InterPro"/>
</dbReference>
<dbReference type="InterPro" id="IPR036338">
    <property type="entry name" value="Aha1"/>
</dbReference>
<keyword evidence="4" id="KW-1185">Reference proteome</keyword>
<dbReference type="InterPro" id="IPR015310">
    <property type="entry name" value="AHSA1-like_N"/>
</dbReference>
<dbReference type="Gene3D" id="3.15.10.20">
    <property type="entry name" value="Activator of Hsp90 ATPase Aha1, N-terminal domain"/>
    <property type="match status" value="1"/>
</dbReference>
<dbReference type="Pfam" id="PF08327">
    <property type="entry name" value="AHSA1"/>
    <property type="match status" value="1"/>
</dbReference>
<accession>A0AAV2R2M7</accession>
<dbReference type="PANTHER" id="PTHR13009">
    <property type="entry name" value="HEAT SHOCK PROTEIN 90 HSP90 CO-CHAPERONE AHA-1"/>
    <property type="match status" value="1"/>
</dbReference>
<dbReference type="GO" id="GO:0005829">
    <property type="term" value="C:cytosol"/>
    <property type="evidence" value="ECO:0007669"/>
    <property type="project" value="TreeGrafter"/>
</dbReference>
<dbReference type="SUPFAM" id="SSF103111">
    <property type="entry name" value="Activator of Hsp90 ATPase, Aha1"/>
    <property type="match status" value="1"/>
</dbReference>
<dbReference type="EMBL" id="CAXKWB010015113">
    <property type="protein sequence ID" value="CAL4112705.1"/>
    <property type="molecule type" value="Genomic_DNA"/>
</dbReference>
<feature type="domain" description="Activator of Hsp90 ATPase AHSA1-like N-terminal" evidence="2">
    <location>
        <begin position="29"/>
        <end position="165"/>
    </location>
</feature>
<dbReference type="Gene3D" id="3.30.530.20">
    <property type="match status" value="1"/>
</dbReference>
<protein>
    <recommendedName>
        <fullName evidence="2">Activator of Hsp90 ATPase AHSA1-like N-terminal domain-containing protein</fullName>
    </recommendedName>
</protein>
<comment type="caution">
    <text evidence="3">The sequence shown here is derived from an EMBL/GenBank/DDBJ whole genome shotgun (WGS) entry which is preliminary data.</text>
</comment>
<evidence type="ECO:0000313" key="3">
    <source>
        <dbReference type="EMBL" id="CAL4112705.1"/>
    </source>
</evidence>
<gene>
    <name evidence="3" type="ORF">MNOR_LOCUS19957</name>
</gene>
<dbReference type="SMART" id="SM01000">
    <property type="entry name" value="Aha1_N"/>
    <property type="match status" value="1"/>
</dbReference>
<dbReference type="AlphaFoldDB" id="A0AAV2R2M7"/>
<sequence>MAKWGEGDPRWIVEERPDATNVNNWHWTEKNAGPWSQEKIKALFVDWVIEEPGLGKITFTEMSKCEGEATVNNRKGKLIFFYEWVLKVEWKASPYEDENKEVKGSINVPNLSEENDVDEVDVNISLTSGGETGEKFKEYLRKKGTKVIQERLGEYLNALKKEYAQDVILPTKGQAVTKSSKTIVSPTAKEFKQNTINTTTSLQKMDIGTKINVTKVEVKQTFKCRAEELYNAFTVREMVVAFSRNDVKLDVQKGGKFQLFGGNVEGEFVSLTPGKQIVQSWRFKTWPSGHMSTVTLNFIEKEDSTELKLTQEGVPSSDADRTKQGWTNYYFESIKRTFGFGAMLV</sequence>
<evidence type="ECO:0000256" key="1">
    <source>
        <dbReference type="ARBA" id="ARBA00006817"/>
    </source>
</evidence>